<gene>
    <name evidence="1" type="ORF">INT45_002060</name>
</gene>
<organism evidence="1 2">
    <name type="scientific">Circinella minor</name>
    <dbReference type="NCBI Taxonomy" id="1195481"/>
    <lineage>
        <taxon>Eukaryota</taxon>
        <taxon>Fungi</taxon>
        <taxon>Fungi incertae sedis</taxon>
        <taxon>Mucoromycota</taxon>
        <taxon>Mucoromycotina</taxon>
        <taxon>Mucoromycetes</taxon>
        <taxon>Mucorales</taxon>
        <taxon>Lichtheimiaceae</taxon>
        <taxon>Circinella</taxon>
    </lineage>
</organism>
<evidence type="ECO:0000313" key="1">
    <source>
        <dbReference type="EMBL" id="KAG2227822.1"/>
    </source>
</evidence>
<dbReference type="OrthoDB" id="2286040at2759"/>
<dbReference type="EMBL" id="JAEPRB010000004">
    <property type="protein sequence ID" value="KAG2227822.1"/>
    <property type="molecule type" value="Genomic_DNA"/>
</dbReference>
<proteinExistence type="predicted"/>
<sequence length="155" mass="17508">MEENQPAATDAFRKHLFSTTCNIRNETVLLERDDSDDTSISADDDTVHVALDTMATSPSIQEKEEKNTRHDYKTAVLSAFNALNETDKNKNKKKLIAQLGELDPMAYIDDVGKEHNLLAAPEVIQNVIASQEKKISPSFFIVPKKRKKLYDEKVE</sequence>
<dbReference type="Proteomes" id="UP000646827">
    <property type="component" value="Unassembled WGS sequence"/>
</dbReference>
<evidence type="ECO:0000313" key="2">
    <source>
        <dbReference type="Proteomes" id="UP000646827"/>
    </source>
</evidence>
<keyword evidence="2" id="KW-1185">Reference proteome</keyword>
<name>A0A8H7SEH4_9FUNG</name>
<accession>A0A8H7SEH4</accession>
<reference evidence="1 2" key="1">
    <citation type="submission" date="2020-12" db="EMBL/GenBank/DDBJ databases">
        <title>Metabolic potential, ecology and presence of endohyphal bacteria is reflected in genomic diversity of Mucoromycotina.</title>
        <authorList>
            <person name="Muszewska A."/>
            <person name="Okrasinska A."/>
            <person name="Steczkiewicz K."/>
            <person name="Drgas O."/>
            <person name="Orlowska M."/>
            <person name="Perlinska-Lenart U."/>
            <person name="Aleksandrzak-Piekarczyk T."/>
            <person name="Szatraj K."/>
            <person name="Zielenkiewicz U."/>
            <person name="Pilsyk S."/>
            <person name="Malc E."/>
            <person name="Mieczkowski P."/>
            <person name="Kruszewska J.S."/>
            <person name="Biernat P."/>
            <person name="Pawlowska J."/>
        </authorList>
    </citation>
    <scope>NUCLEOTIDE SEQUENCE [LARGE SCALE GENOMIC DNA]</scope>
    <source>
        <strain evidence="1 2">CBS 142.35</strain>
    </source>
</reference>
<dbReference type="AlphaFoldDB" id="A0A8H7SEH4"/>
<comment type="caution">
    <text evidence="1">The sequence shown here is derived from an EMBL/GenBank/DDBJ whole genome shotgun (WGS) entry which is preliminary data.</text>
</comment>
<protein>
    <submittedName>
        <fullName evidence="1">Uncharacterized protein</fullName>
    </submittedName>
</protein>